<keyword evidence="2" id="KW-1185">Reference proteome</keyword>
<proteinExistence type="predicted"/>
<sequence>EQWAREKRRLQDRLQWAEESKANAETDVNFFREQYQTASAFASTTRAENDDLLTRAKLAESQATYGVALLRATFDTRIAKLEREVAKYKALVELLTERARRTDDEVRLRAALEPELRRENRTLRADLEEAREE</sequence>
<protein>
    <submittedName>
        <fullName evidence="1">Uncharacterized protein</fullName>
    </submittedName>
</protein>
<feature type="non-terminal residue" evidence="1">
    <location>
        <position position="133"/>
    </location>
</feature>
<dbReference type="EMBL" id="MU275874">
    <property type="protein sequence ID" value="KAI0049326.1"/>
    <property type="molecule type" value="Genomic_DNA"/>
</dbReference>
<name>A0ACB8RZQ3_9AGAM</name>
<evidence type="ECO:0000313" key="1">
    <source>
        <dbReference type="EMBL" id="KAI0049326.1"/>
    </source>
</evidence>
<feature type="non-terminal residue" evidence="1">
    <location>
        <position position="1"/>
    </location>
</feature>
<accession>A0ACB8RZQ3</accession>
<evidence type="ECO:0000313" key="2">
    <source>
        <dbReference type="Proteomes" id="UP000814033"/>
    </source>
</evidence>
<gene>
    <name evidence="1" type="ORF">FA95DRAFT_1463894</name>
</gene>
<reference evidence="1" key="2">
    <citation type="journal article" date="2022" name="New Phytol.">
        <title>Evolutionary transition to the ectomycorrhizal habit in the genomes of a hyperdiverse lineage of mushroom-forming fungi.</title>
        <authorList>
            <person name="Looney B."/>
            <person name="Miyauchi S."/>
            <person name="Morin E."/>
            <person name="Drula E."/>
            <person name="Courty P.E."/>
            <person name="Kohler A."/>
            <person name="Kuo A."/>
            <person name="LaButti K."/>
            <person name="Pangilinan J."/>
            <person name="Lipzen A."/>
            <person name="Riley R."/>
            <person name="Andreopoulos W."/>
            <person name="He G."/>
            <person name="Johnson J."/>
            <person name="Nolan M."/>
            <person name="Tritt A."/>
            <person name="Barry K.W."/>
            <person name="Grigoriev I.V."/>
            <person name="Nagy L.G."/>
            <person name="Hibbett D."/>
            <person name="Henrissat B."/>
            <person name="Matheny P.B."/>
            <person name="Labbe J."/>
            <person name="Martin F.M."/>
        </authorList>
    </citation>
    <scope>NUCLEOTIDE SEQUENCE</scope>
    <source>
        <strain evidence="1">FP105234-sp</strain>
    </source>
</reference>
<reference evidence="1" key="1">
    <citation type="submission" date="2021-02" db="EMBL/GenBank/DDBJ databases">
        <authorList>
            <consortium name="DOE Joint Genome Institute"/>
            <person name="Ahrendt S."/>
            <person name="Looney B.P."/>
            <person name="Miyauchi S."/>
            <person name="Morin E."/>
            <person name="Drula E."/>
            <person name="Courty P.E."/>
            <person name="Chicoki N."/>
            <person name="Fauchery L."/>
            <person name="Kohler A."/>
            <person name="Kuo A."/>
            <person name="Labutti K."/>
            <person name="Pangilinan J."/>
            <person name="Lipzen A."/>
            <person name="Riley R."/>
            <person name="Andreopoulos W."/>
            <person name="He G."/>
            <person name="Johnson J."/>
            <person name="Barry K.W."/>
            <person name="Grigoriev I.V."/>
            <person name="Nagy L."/>
            <person name="Hibbett D."/>
            <person name="Henrissat B."/>
            <person name="Matheny P.B."/>
            <person name="Labbe J."/>
            <person name="Martin F."/>
        </authorList>
    </citation>
    <scope>NUCLEOTIDE SEQUENCE</scope>
    <source>
        <strain evidence="1">FP105234-sp</strain>
    </source>
</reference>
<comment type="caution">
    <text evidence="1">The sequence shown here is derived from an EMBL/GenBank/DDBJ whole genome shotgun (WGS) entry which is preliminary data.</text>
</comment>
<organism evidence="1 2">
    <name type="scientific">Auriscalpium vulgare</name>
    <dbReference type="NCBI Taxonomy" id="40419"/>
    <lineage>
        <taxon>Eukaryota</taxon>
        <taxon>Fungi</taxon>
        <taxon>Dikarya</taxon>
        <taxon>Basidiomycota</taxon>
        <taxon>Agaricomycotina</taxon>
        <taxon>Agaricomycetes</taxon>
        <taxon>Russulales</taxon>
        <taxon>Auriscalpiaceae</taxon>
        <taxon>Auriscalpium</taxon>
    </lineage>
</organism>
<dbReference type="Proteomes" id="UP000814033">
    <property type="component" value="Unassembled WGS sequence"/>
</dbReference>